<gene>
    <name evidence="1" type="ORF">Q7A36_32105</name>
</gene>
<organism evidence="1 2">
    <name type="scientific">Paracraurococcus lichenis</name>
    <dbReference type="NCBI Taxonomy" id="3064888"/>
    <lineage>
        <taxon>Bacteria</taxon>
        <taxon>Pseudomonadati</taxon>
        <taxon>Pseudomonadota</taxon>
        <taxon>Alphaproteobacteria</taxon>
        <taxon>Acetobacterales</taxon>
        <taxon>Roseomonadaceae</taxon>
        <taxon>Paracraurococcus</taxon>
    </lineage>
</organism>
<name>A0ABT9E9Y7_9PROT</name>
<reference evidence="1 2" key="1">
    <citation type="submission" date="2023-08" db="EMBL/GenBank/DDBJ databases">
        <title>The draft genome sequence of Paracraurococcus sp. LOR1-02.</title>
        <authorList>
            <person name="Kingkaew E."/>
            <person name="Tanasupawat S."/>
        </authorList>
    </citation>
    <scope>NUCLEOTIDE SEQUENCE [LARGE SCALE GENOMIC DNA]</scope>
    <source>
        <strain evidence="1 2">LOR1-02</strain>
    </source>
</reference>
<dbReference type="RefSeq" id="WP_305107876.1">
    <property type="nucleotide sequence ID" value="NZ_JAUTWS010000066.1"/>
</dbReference>
<evidence type="ECO:0008006" key="3">
    <source>
        <dbReference type="Google" id="ProtNLM"/>
    </source>
</evidence>
<dbReference type="EMBL" id="JAUTWS010000066">
    <property type="protein sequence ID" value="MDO9713016.1"/>
    <property type="molecule type" value="Genomic_DNA"/>
</dbReference>
<proteinExistence type="predicted"/>
<keyword evidence="2" id="KW-1185">Reference proteome</keyword>
<dbReference type="Proteomes" id="UP001243009">
    <property type="component" value="Unassembled WGS sequence"/>
</dbReference>
<sequence>MNRGVGATAKLPESGRKDLAIQALAGCDTVSNLADQHGVSRKFVYQQTHKASAALDAAFSPAVRDDEVLFELAVTKNWLRQVI</sequence>
<comment type="caution">
    <text evidence="1">The sequence shown here is derived from an EMBL/GenBank/DDBJ whole genome shotgun (WGS) entry which is preliminary data.</text>
</comment>
<feature type="non-terminal residue" evidence="1">
    <location>
        <position position="83"/>
    </location>
</feature>
<protein>
    <recommendedName>
        <fullName evidence="3">Resolvase HTH domain-containing protein</fullName>
    </recommendedName>
</protein>
<evidence type="ECO:0000313" key="1">
    <source>
        <dbReference type="EMBL" id="MDO9713016.1"/>
    </source>
</evidence>
<evidence type="ECO:0000313" key="2">
    <source>
        <dbReference type="Proteomes" id="UP001243009"/>
    </source>
</evidence>
<accession>A0ABT9E9Y7</accession>